<dbReference type="PANTHER" id="PTHR13479">
    <property type="entry name" value="30S RIBOSOMAL PROTEIN S18"/>
    <property type="match status" value="1"/>
</dbReference>
<dbReference type="GO" id="GO:0070181">
    <property type="term" value="F:small ribosomal subunit rRNA binding"/>
    <property type="evidence" value="ECO:0007669"/>
    <property type="project" value="TreeGrafter"/>
</dbReference>
<keyword evidence="3" id="KW-0809">Transit peptide</keyword>
<dbReference type="AlphaFoldDB" id="A0A3B3QF63"/>
<dbReference type="KEGG" id="pki:111842132"/>
<dbReference type="OrthoDB" id="10066799at2759"/>
<dbReference type="FunFam" id="4.10.640.10:FF:000007">
    <property type="entry name" value="28S ribosomal protein S18c, mitochondrial"/>
    <property type="match status" value="1"/>
</dbReference>
<evidence type="ECO:0000256" key="9">
    <source>
        <dbReference type="ARBA" id="ARBA00080084"/>
    </source>
</evidence>
<keyword evidence="11" id="KW-1185">Reference proteome</keyword>
<name>A0A3B3QF63_9TELE</name>
<dbReference type="InterPro" id="IPR036870">
    <property type="entry name" value="Ribosomal_bS18_sf"/>
</dbReference>
<dbReference type="STRING" id="1676925.ENSPKIP00000004768"/>
<evidence type="ECO:0000313" key="11">
    <source>
        <dbReference type="Proteomes" id="UP000261540"/>
    </source>
</evidence>
<reference evidence="10" key="1">
    <citation type="submission" date="2025-08" db="UniProtKB">
        <authorList>
            <consortium name="Ensembl"/>
        </authorList>
    </citation>
    <scope>IDENTIFICATION</scope>
</reference>
<dbReference type="Pfam" id="PF01084">
    <property type="entry name" value="Ribosomal_S18"/>
    <property type="match status" value="1"/>
</dbReference>
<evidence type="ECO:0000256" key="5">
    <source>
        <dbReference type="ARBA" id="ARBA00023128"/>
    </source>
</evidence>
<accession>A0A3B3QF63</accession>
<dbReference type="PANTHER" id="PTHR13479:SF40">
    <property type="entry name" value="SMALL RIBOSOMAL SUBUNIT PROTEIN BS18M"/>
    <property type="match status" value="1"/>
</dbReference>
<evidence type="ECO:0000256" key="4">
    <source>
        <dbReference type="ARBA" id="ARBA00022980"/>
    </source>
</evidence>
<organism evidence="10 11">
    <name type="scientific">Paramormyrops kingsleyae</name>
    <dbReference type="NCBI Taxonomy" id="1676925"/>
    <lineage>
        <taxon>Eukaryota</taxon>
        <taxon>Metazoa</taxon>
        <taxon>Chordata</taxon>
        <taxon>Craniata</taxon>
        <taxon>Vertebrata</taxon>
        <taxon>Euteleostomi</taxon>
        <taxon>Actinopterygii</taxon>
        <taxon>Neopterygii</taxon>
        <taxon>Teleostei</taxon>
        <taxon>Osteoglossocephala</taxon>
        <taxon>Osteoglossomorpha</taxon>
        <taxon>Osteoglossiformes</taxon>
        <taxon>Mormyridae</taxon>
        <taxon>Paramormyrops</taxon>
    </lineage>
</organism>
<dbReference type="CTD" id="51023"/>
<dbReference type="Proteomes" id="UP000261540">
    <property type="component" value="Unplaced"/>
</dbReference>
<comment type="similarity">
    <text evidence="2">Belongs to the bacterial ribosomal protein bS18 family.</text>
</comment>
<protein>
    <recommendedName>
        <fullName evidence="7">Small ribosomal subunit protein bS18m</fullName>
    </recommendedName>
    <alternativeName>
        <fullName evidence="9">28S ribosomal protein S18-1, mitochondrial</fullName>
    </alternativeName>
    <alternativeName>
        <fullName evidence="8">28S ribosomal protein S18c, mitochondrial</fullName>
    </alternativeName>
</protein>
<evidence type="ECO:0000256" key="8">
    <source>
        <dbReference type="ARBA" id="ARBA00076783"/>
    </source>
</evidence>
<dbReference type="InterPro" id="IPR001648">
    <property type="entry name" value="Ribosomal_bS18"/>
</dbReference>
<sequence length="137" mass="15741">MLAIRKFRFIHHLLCKNAARYNTTDRGVRGLYDRSAEISRSNDDMPISMENPYKEEPKGCILCNVTVDHKNVQLLSQFVSPHTGCIYGRHITGLCGRKQREVSKAIKKAHHMGFMSVTLKDPSFMKDPNICHIKHME</sequence>
<dbReference type="SUPFAM" id="SSF46911">
    <property type="entry name" value="Ribosomal protein S18"/>
    <property type="match status" value="1"/>
</dbReference>
<keyword evidence="4" id="KW-0689">Ribosomal protein</keyword>
<evidence type="ECO:0000256" key="2">
    <source>
        <dbReference type="ARBA" id="ARBA00005589"/>
    </source>
</evidence>
<evidence type="ECO:0000256" key="1">
    <source>
        <dbReference type="ARBA" id="ARBA00004173"/>
    </source>
</evidence>
<keyword evidence="5" id="KW-0496">Mitochondrion</keyword>
<evidence type="ECO:0000256" key="6">
    <source>
        <dbReference type="ARBA" id="ARBA00023274"/>
    </source>
</evidence>
<proteinExistence type="inferred from homology"/>
<keyword evidence="6" id="KW-0687">Ribonucleoprotein</keyword>
<dbReference type="GO" id="GO:0003735">
    <property type="term" value="F:structural constituent of ribosome"/>
    <property type="evidence" value="ECO:0007669"/>
    <property type="project" value="InterPro"/>
</dbReference>
<dbReference type="GO" id="GO:0032543">
    <property type="term" value="P:mitochondrial translation"/>
    <property type="evidence" value="ECO:0007669"/>
    <property type="project" value="TreeGrafter"/>
</dbReference>
<dbReference type="Ensembl" id="ENSPKIT00000028756.1">
    <property type="protein sequence ID" value="ENSPKIP00000004768.1"/>
    <property type="gene ID" value="ENSPKIG00000021736.1"/>
</dbReference>
<evidence type="ECO:0000313" key="10">
    <source>
        <dbReference type="Ensembl" id="ENSPKIP00000004768.1"/>
    </source>
</evidence>
<evidence type="ECO:0000256" key="7">
    <source>
        <dbReference type="ARBA" id="ARBA00035264"/>
    </source>
</evidence>
<dbReference type="GeneTree" id="ENSGT00940000165965"/>
<evidence type="ECO:0000256" key="3">
    <source>
        <dbReference type="ARBA" id="ARBA00022946"/>
    </source>
</evidence>
<dbReference type="GO" id="GO:0005743">
    <property type="term" value="C:mitochondrial inner membrane"/>
    <property type="evidence" value="ECO:0007669"/>
    <property type="project" value="UniProtKB-ARBA"/>
</dbReference>
<comment type="subcellular location">
    <subcellularLocation>
        <location evidence="1">Mitochondrion</location>
    </subcellularLocation>
</comment>
<dbReference type="Gene3D" id="4.10.640.10">
    <property type="entry name" value="Ribosomal protein S18"/>
    <property type="match status" value="1"/>
</dbReference>
<reference evidence="10" key="2">
    <citation type="submission" date="2025-09" db="UniProtKB">
        <authorList>
            <consortium name="Ensembl"/>
        </authorList>
    </citation>
    <scope>IDENTIFICATION</scope>
</reference>
<dbReference type="GO" id="GO:0005763">
    <property type="term" value="C:mitochondrial small ribosomal subunit"/>
    <property type="evidence" value="ECO:0007669"/>
    <property type="project" value="UniProtKB-ARBA"/>
</dbReference>